<dbReference type="STRING" id="521011.Mpal_1326"/>
<dbReference type="SMART" id="SM00028">
    <property type="entry name" value="TPR"/>
    <property type="match status" value="4"/>
</dbReference>
<dbReference type="GeneID" id="7271187"/>
<dbReference type="InterPro" id="IPR011990">
    <property type="entry name" value="TPR-like_helical_dom_sf"/>
</dbReference>
<dbReference type="eggNOG" id="arCOG04402">
    <property type="taxonomic scope" value="Archaea"/>
</dbReference>
<keyword evidence="1 5" id="KW-0489">Methyltransferase</keyword>
<keyword evidence="2 5" id="KW-0808">Transferase</keyword>
<name>B8GHQ4_METPE</name>
<dbReference type="Proteomes" id="UP000002457">
    <property type="component" value="Chromosome"/>
</dbReference>
<evidence type="ECO:0000256" key="3">
    <source>
        <dbReference type="ARBA" id="ARBA00022691"/>
    </source>
</evidence>
<dbReference type="InterPro" id="IPR000780">
    <property type="entry name" value="CheR_MeTrfase"/>
</dbReference>
<keyword evidence="6" id="KW-1185">Reference proteome</keyword>
<evidence type="ECO:0000313" key="6">
    <source>
        <dbReference type="Proteomes" id="UP000002457"/>
    </source>
</evidence>
<dbReference type="Pfam" id="PF01739">
    <property type="entry name" value="CheR"/>
    <property type="match status" value="1"/>
</dbReference>
<dbReference type="EC" id="2.1.1.80" evidence="5"/>
<dbReference type="Gene3D" id="3.40.50.150">
    <property type="entry name" value="Vaccinia Virus protein VP39"/>
    <property type="match status" value="1"/>
</dbReference>
<reference evidence="5 6" key="1">
    <citation type="journal article" date="2015" name="Genome Announc.">
        <title>Complete Genome Sequence of Methanosphaerula palustris E1-9CT, a Hydrogenotrophic Methanogen Isolated from a Minerotrophic Fen Peatland.</title>
        <authorList>
            <person name="Cadillo-Quiroz H."/>
            <person name="Browne P."/>
            <person name="Kyrpides N."/>
            <person name="Woyke T."/>
            <person name="Goodwin L."/>
            <person name="Detter C."/>
            <person name="Yavitt J.B."/>
            <person name="Zinder S.H."/>
        </authorList>
    </citation>
    <scope>NUCLEOTIDE SEQUENCE [LARGE SCALE GENOMIC DNA]</scope>
    <source>
        <strain evidence="6">ATCC BAA-1556 / DSM 19958 / E1-9c</strain>
    </source>
</reference>
<feature type="domain" description="CheR-type methyltransferase" evidence="4">
    <location>
        <begin position="1"/>
        <end position="256"/>
    </location>
</feature>
<protein>
    <submittedName>
        <fullName evidence="5">MCP methyltransferase, CheR-type</fullName>
        <ecNumber evidence="5">2.1.1.80</ecNumber>
    </submittedName>
</protein>
<dbReference type="GO" id="GO:0008983">
    <property type="term" value="F:protein-glutamate O-methyltransferase activity"/>
    <property type="evidence" value="ECO:0007669"/>
    <property type="project" value="UniProtKB-EC"/>
</dbReference>
<evidence type="ECO:0000256" key="1">
    <source>
        <dbReference type="ARBA" id="ARBA00022603"/>
    </source>
</evidence>
<dbReference type="PROSITE" id="PS50123">
    <property type="entry name" value="CHER"/>
    <property type="match status" value="1"/>
</dbReference>
<dbReference type="Pfam" id="PF13432">
    <property type="entry name" value="TPR_16"/>
    <property type="match status" value="1"/>
</dbReference>
<dbReference type="KEGG" id="mpl:Mpal_1326"/>
<dbReference type="OrthoDB" id="10657at2157"/>
<dbReference type="InterPro" id="IPR050903">
    <property type="entry name" value="Bact_Chemotaxis_MeTrfase"/>
</dbReference>
<dbReference type="SUPFAM" id="SSF53335">
    <property type="entry name" value="S-adenosyl-L-methionine-dependent methyltransferases"/>
    <property type="match status" value="1"/>
</dbReference>
<dbReference type="InterPro" id="IPR022642">
    <property type="entry name" value="CheR_C"/>
</dbReference>
<keyword evidence="3" id="KW-0949">S-adenosyl-L-methionine</keyword>
<dbReference type="HOGENOM" id="CLU_025854_4_1_2"/>
<dbReference type="SUPFAM" id="SSF48452">
    <property type="entry name" value="TPR-like"/>
    <property type="match status" value="1"/>
</dbReference>
<gene>
    <name evidence="5" type="ordered locus">Mpal_1326</name>
</gene>
<dbReference type="GO" id="GO:0032259">
    <property type="term" value="P:methylation"/>
    <property type="evidence" value="ECO:0007669"/>
    <property type="project" value="UniProtKB-KW"/>
</dbReference>
<organism evidence="5 6">
    <name type="scientific">Methanosphaerula palustris (strain ATCC BAA-1556 / DSM 19958 / E1-9c)</name>
    <dbReference type="NCBI Taxonomy" id="521011"/>
    <lineage>
        <taxon>Archaea</taxon>
        <taxon>Methanobacteriati</taxon>
        <taxon>Methanobacteriota</taxon>
        <taxon>Stenosarchaea group</taxon>
        <taxon>Methanomicrobia</taxon>
        <taxon>Methanomicrobiales</taxon>
        <taxon>Methanoregulaceae</taxon>
        <taxon>Methanosphaerula</taxon>
    </lineage>
</organism>
<dbReference type="PANTHER" id="PTHR24422:SF19">
    <property type="entry name" value="CHEMOTAXIS PROTEIN METHYLTRANSFERASE"/>
    <property type="match status" value="1"/>
</dbReference>
<dbReference type="PRINTS" id="PR00996">
    <property type="entry name" value="CHERMTFRASE"/>
</dbReference>
<dbReference type="RefSeq" id="WP_012617978.1">
    <property type="nucleotide sequence ID" value="NC_011832.1"/>
</dbReference>
<dbReference type="Pfam" id="PF14559">
    <property type="entry name" value="TPR_19"/>
    <property type="match status" value="1"/>
</dbReference>
<evidence type="ECO:0000256" key="2">
    <source>
        <dbReference type="ARBA" id="ARBA00022679"/>
    </source>
</evidence>
<dbReference type="AlphaFoldDB" id="B8GHQ4"/>
<evidence type="ECO:0000259" key="4">
    <source>
        <dbReference type="PROSITE" id="PS50123"/>
    </source>
</evidence>
<dbReference type="SMART" id="SM00138">
    <property type="entry name" value="MeTrc"/>
    <property type="match status" value="1"/>
</dbReference>
<accession>B8GHQ4</accession>
<dbReference type="EMBL" id="CP001338">
    <property type="protein sequence ID" value="ACL16659.1"/>
    <property type="molecule type" value="Genomic_DNA"/>
</dbReference>
<dbReference type="InterPro" id="IPR029063">
    <property type="entry name" value="SAM-dependent_MTases_sf"/>
</dbReference>
<evidence type="ECO:0000313" key="5">
    <source>
        <dbReference type="EMBL" id="ACL16659.1"/>
    </source>
</evidence>
<dbReference type="eggNOG" id="arCOG03032">
    <property type="taxonomic scope" value="Archaea"/>
</dbReference>
<proteinExistence type="predicted"/>
<dbReference type="Gene3D" id="1.25.40.10">
    <property type="entry name" value="Tetratricopeptide repeat domain"/>
    <property type="match status" value="1"/>
</dbReference>
<dbReference type="InterPro" id="IPR019734">
    <property type="entry name" value="TPR_rpt"/>
</dbReference>
<dbReference type="PANTHER" id="PTHR24422">
    <property type="entry name" value="CHEMOTAXIS PROTEIN METHYLTRANSFERASE"/>
    <property type="match status" value="1"/>
</dbReference>
<sequence length="498" mass="56287">MIPFSEIQLRVISNRVTAMLGLFYPEGRWGDLTRGITAAAGELGISSPEAFVEWLIDAPPESREIEVLARYLTIGETYFFRENQVFSILKETIFPTLIQSRRGTDQQIRIWCAGCSSGEEPYSVAILLHRLIPDIEDWRVTIHATDINPDVLKKASQGIYTEWSFRETEPWLKRTYFTEVGRGTYEVIPAVKRMVTFSRYNLVNPPPSSPLDFSAFDIILCRNVLMYFSPGQARSVVSHFFEHLNQDGWLIVSVTEVSAHLFPQFKGIIFPQAMLYQKKVGSFQQERTGPVVAPPAVQPSRVKNLPRALLPATSGAPDQIRPVPAPEPADLAIFRNEAKTLFTRRRYRDAMERGQKVLEIRPGDADMMALLSRCSANQGDLTEAKEWCEQAILARRTEPVFHYLMSSILQELDEEGEAIRSLQRVLYLDQNAVLAHYDLGNLALRRGEIDEAVRQFGITQRILATRGENEEIPDSGGLNSASLARIVKATMERLGEQV</sequence>